<dbReference type="Gene3D" id="2.130.10.10">
    <property type="entry name" value="YVTN repeat-like/Quinoprotein amine dehydrogenase"/>
    <property type="match status" value="2"/>
</dbReference>
<dbReference type="EMBL" id="ASPP01012627">
    <property type="protein sequence ID" value="ETO20421.1"/>
    <property type="molecule type" value="Genomic_DNA"/>
</dbReference>
<dbReference type="InterPro" id="IPR019775">
    <property type="entry name" value="WD40_repeat_CS"/>
</dbReference>
<dbReference type="InterPro" id="IPR011043">
    <property type="entry name" value="Gal_Oxase/kelch_b-propeller"/>
</dbReference>
<evidence type="ECO:0000313" key="6">
    <source>
        <dbReference type="Proteomes" id="UP000023152"/>
    </source>
</evidence>
<dbReference type="PROSITE" id="PS50082">
    <property type="entry name" value="WD_REPEATS_2"/>
    <property type="match status" value="6"/>
</dbReference>
<dbReference type="SUPFAM" id="SSF50965">
    <property type="entry name" value="Galactose oxidase, central domain"/>
    <property type="match status" value="1"/>
</dbReference>
<dbReference type="SMART" id="SM00320">
    <property type="entry name" value="WD40"/>
    <property type="match status" value="6"/>
</dbReference>
<feature type="repeat" description="WD" evidence="3">
    <location>
        <begin position="420"/>
        <end position="461"/>
    </location>
</feature>
<organism evidence="5 6">
    <name type="scientific">Reticulomyxa filosa</name>
    <dbReference type="NCBI Taxonomy" id="46433"/>
    <lineage>
        <taxon>Eukaryota</taxon>
        <taxon>Sar</taxon>
        <taxon>Rhizaria</taxon>
        <taxon>Retaria</taxon>
        <taxon>Foraminifera</taxon>
        <taxon>Monothalamids</taxon>
        <taxon>Reticulomyxidae</taxon>
        <taxon>Reticulomyxa</taxon>
    </lineage>
</organism>
<evidence type="ECO:0000313" key="5">
    <source>
        <dbReference type="EMBL" id="ETO20421.1"/>
    </source>
</evidence>
<feature type="repeat" description="WD" evidence="3">
    <location>
        <begin position="544"/>
        <end position="585"/>
    </location>
</feature>
<dbReference type="InterPro" id="IPR020472">
    <property type="entry name" value="WD40_PAC1"/>
</dbReference>
<proteinExistence type="predicted"/>
<gene>
    <name evidence="5" type="ORF">RFI_16799</name>
</gene>
<feature type="repeat" description="WD" evidence="3">
    <location>
        <begin position="502"/>
        <end position="543"/>
    </location>
</feature>
<evidence type="ECO:0000256" key="4">
    <source>
        <dbReference type="SAM" id="Phobius"/>
    </source>
</evidence>
<accession>X6N2Z5</accession>
<dbReference type="Proteomes" id="UP000023152">
    <property type="component" value="Unassembled WGS sequence"/>
</dbReference>
<keyword evidence="4" id="KW-1133">Transmembrane helix</keyword>
<feature type="repeat" description="WD" evidence="3">
    <location>
        <begin position="336"/>
        <end position="377"/>
    </location>
</feature>
<name>X6N2Z5_RETFI</name>
<dbReference type="Gene3D" id="2.120.10.80">
    <property type="entry name" value="Kelch-type beta propeller"/>
    <property type="match status" value="1"/>
</dbReference>
<feature type="repeat" description="WD" evidence="3">
    <location>
        <begin position="461"/>
        <end position="502"/>
    </location>
</feature>
<sequence length="613" mass="71093">NDNDNNNDNDDNDANKTREYNVWTPFTDNDGNTISIGRKEDNYWGARSMIGGSNDHLLFIAYRPKYIDVFDLNTCKCIKRDTLPIRNETYYHCFVPKIDNGFEKKKKNTKMYEMVLFCRNTGISIKYDEDRNEFQFDQLRVCFTMRPFYAYAYIYVDDFILFFGGEDIASVRISKDIHKYSLIENKWKKLEQTLPIPLGDCVGALTEDNKYVHIFGEQGEGDNTSSVHMKIDMNILLREDTEIEKQWIMEEEEKREIEEIKMELDGMKQDLGVKKPKKQIQIEIIIEYWVRSLFIKLGWIADFTKIITQYILVIVFDCILFYFILKMKYYKLSKEIQMKSTGVNSVQFSPDNTKIVSSFDDKTIRIWDIKLEREIKLLKGHSDGVNDSQFTPDGNKVLSCSEDNTIRLWDVQSGKELMIFKGHLNNVTKAQLSPDGNIVISSSNDQTIIVWEAKSGKNIMTLGHSDYVNSVKFSPTGKTFVSASNDRTIRIWDVTSGTRVNTFEYNENILDSQFSPDCCSIVSCSNDETIQIWDIKAGKIIHSLREHSDIVTRAKYLPDGQTVVSGSNDKTIRLWDLKFGMEVQTLFSKKSFQNKGKKRIEPTKEVSNHTIFK</sequence>
<feature type="non-terminal residue" evidence="5">
    <location>
        <position position="1"/>
    </location>
</feature>
<dbReference type="PANTHER" id="PTHR19848:SF8">
    <property type="entry name" value="F-BOX AND WD REPEAT DOMAIN CONTAINING 7"/>
    <property type="match status" value="1"/>
</dbReference>
<feature type="transmembrane region" description="Helical" evidence="4">
    <location>
        <begin position="307"/>
        <end position="325"/>
    </location>
</feature>
<dbReference type="PROSITE" id="PS50294">
    <property type="entry name" value="WD_REPEATS_REGION"/>
    <property type="match status" value="5"/>
</dbReference>
<dbReference type="PANTHER" id="PTHR19848">
    <property type="entry name" value="WD40 REPEAT PROTEIN"/>
    <property type="match status" value="1"/>
</dbReference>
<keyword evidence="4" id="KW-0812">Transmembrane</keyword>
<keyword evidence="4" id="KW-0472">Membrane</keyword>
<dbReference type="CDD" id="cd00200">
    <property type="entry name" value="WD40"/>
    <property type="match status" value="1"/>
</dbReference>
<evidence type="ECO:0000256" key="3">
    <source>
        <dbReference type="PROSITE-ProRule" id="PRU00221"/>
    </source>
</evidence>
<dbReference type="AlphaFoldDB" id="X6N2Z5"/>
<dbReference type="SUPFAM" id="SSF50978">
    <property type="entry name" value="WD40 repeat-like"/>
    <property type="match status" value="1"/>
</dbReference>
<dbReference type="Pfam" id="PF00400">
    <property type="entry name" value="WD40"/>
    <property type="match status" value="6"/>
</dbReference>
<comment type="caution">
    <text evidence="5">The sequence shown here is derived from an EMBL/GenBank/DDBJ whole genome shotgun (WGS) entry which is preliminary data.</text>
</comment>
<keyword evidence="6" id="KW-1185">Reference proteome</keyword>
<evidence type="ECO:0000256" key="2">
    <source>
        <dbReference type="ARBA" id="ARBA00022737"/>
    </source>
</evidence>
<dbReference type="InterPro" id="IPR015943">
    <property type="entry name" value="WD40/YVTN_repeat-like_dom_sf"/>
</dbReference>
<dbReference type="InterPro" id="IPR015915">
    <property type="entry name" value="Kelch-typ_b-propeller"/>
</dbReference>
<feature type="repeat" description="WD" evidence="3">
    <location>
        <begin position="378"/>
        <end position="419"/>
    </location>
</feature>
<dbReference type="InterPro" id="IPR036322">
    <property type="entry name" value="WD40_repeat_dom_sf"/>
</dbReference>
<dbReference type="InterPro" id="IPR001680">
    <property type="entry name" value="WD40_rpt"/>
</dbReference>
<keyword evidence="1 3" id="KW-0853">WD repeat</keyword>
<protein>
    <submittedName>
        <fullName evidence="5">G-protein beta WD-40 repeats containing protein</fullName>
    </submittedName>
</protein>
<reference evidence="5 6" key="1">
    <citation type="journal article" date="2013" name="Curr. Biol.">
        <title>The Genome of the Foraminiferan Reticulomyxa filosa.</title>
        <authorList>
            <person name="Glockner G."/>
            <person name="Hulsmann N."/>
            <person name="Schleicher M."/>
            <person name="Noegel A.A."/>
            <person name="Eichinger L."/>
            <person name="Gallinger C."/>
            <person name="Pawlowski J."/>
            <person name="Sierra R."/>
            <person name="Euteneuer U."/>
            <person name="Pillet L."/>
            <person name="Moustafa A."/>
            <person name="Platzer M."/>
            <person name="Groth M."/>
            <person name="Szafranski K."/>
            <person name="Schliwa M."/>
        </authorList>
    </citation>
    <scope>NUCLEOTIDE SEQUENCE [LARGE SCALE GENOMIC DNA]</scope>
</reference>
<keyword evidence="2" id="KW-0677">Repeat</keyword>
<evidence type="ECO:0000256" key="1">
    <source>
        <dbReference type="ARBA" id="ARBA00022574"/>
    </source>
</evidence>
<dbReference type="PRINTS" id="PR00320">
    <property type="entry name" value="GPROTEINBRPT"/>
</dbReference>
<dbReference type="PROSITE" id="PS00678">
    <property type="entry name" value="WD_REPEATS_1"/>
    <property type="match status" value="5"/>
</dbReference>